<sequence>MSGGHMARKTGERGRRWYFWIWVITSIFILVALLAGLGYTELSHADNRGVFKTAKLALGIQGSLNGAVMENYPGKRPAKNLEISVDGKNIEPVKSGFFAVRNLPTGIHTVIIKGKGYEKVVKKIAVDKGINEESFSLSLTPVEAANRWMQTKKENKYEDTYSYLHPDEKARIEKTRYVQYKSKLQKQYNVLLKDFIVHTPRFVDTWKHPGTGNVYKDIAIMKVDGVITANHIAPIKKSWNVYAQNVKGQWMFLSAN</sequence>
<evidence type="ECO:0008006" key="4">
    <source>
        <dbReference type="Google" id="ProtNLM"/>
    </source>
</evidence>
<keyword evidence="1" id="KW-0812">Transmembrane</keyword>
<reference evidence="3" key="1">
    <citation type="submission" date="2017-09" db="EMBL/GenBank/DDBJ databases">
        <title>Depth-based differentiation of microbial function through sediment-hosted aquifers and enrichment of novel symbionts in the deep terrestrial subsurface.</title>
        <authorList>
            <person name="Probst A.J."/>
            <person name="Ladd B."/>
            <person name="Jarett J.K."/>
            <person name="Geller-Mcgrath D.E."/>
            <person name="Sieber C.M.K."/>
            <person name="Emerson J.B."/>
            <person name="Anantharaman K."/>
            <person name="Thomas B.C."/>
            <person name="Malmstrom R."/>
            <person name="Stieglmeier M."/>
            <person name="Klingl A."/>
            <person name="Woyke T."/>
            <person name="Ryan C.M."/>
            <person name="Banfield J.F."/>
        </authorList>
    </citation>
    <scope>NUCLEOTIDE SEQUENCE [LARGE SCALE GENOMIC DNA]</scope>
</reference>
<dbReference type="AlphaFoldDB" id="A0A2M7TAB6"/>
<evidence type="ECO:0000313" key="3">
    <source>
        <dbReference type="Proteomes" id="UP000230956"/>
    </source>
</evidence>
<accession>A0A2M7TAB6</accession>
<keyword evidence="1" id="KW-1133">Transmembrane helix</keyword>
<proteinExistence type="predicted"/>
<feature type="transmembrane region" description="Helical" evidence="1">
    <location>
        <begin position="17"/>
        <end position="39"/>
    </location>
</feature>
<evidence type="ECO:0000256" key="1">
    <source>
        <dbReference type="SAM" id="Phobius"/>
    </source>
</evidence>
<dbReference type="Proteomes" id="UP000230956">
    <property type="component" value="Unassembled WGS sequence"/>
</dbReference>
<keyword evidence="1" id="KW-0472">Membrane</keyword>
<dbReference type="EMBL" id="PFNG01000038">
    <property type="protein sequence ID" value="PIZ41896.1"/>
    <property type="molecule type" value="Genomic_DNA"/>
</dbReference>
<protein>
    <recommendedName>
        <fullName evidence="4">PEGA domain-containing protein</fullName>
    </recommendedName>
</protein>
<comment type="caution">
    <text evidence="2">The sequence shown here is derived from an EMBL/GenBank/DDBJ whole genome shotgun (WGS) entry which is preliminary data.</text>
</comment>
<organism evidence="2 3">
    <name type="scientific">Candidatus Aquicultor secundus</name>
    <dbReference type="NCBI Taxonomy" id="1973895"/>
    <lineage>
        <taxon>Bacteria</taxon>
        <taxon>Bacillati</taxon>
        <taxon>Actinomycetota</taxon>
        <taxon>Candidatus Aquicultoria</taxon>
        <taxon>Candidatus Aquicultorales</taxon>
        <taxon>Candidatus Aquicultoraceae</taxon>
        <taxon>Candidatus Aquicultor</taxon>
    </lineage>
</organism>
<gene>
    <name evidence="2" type="ORF">COY37_01590</name>
</gene>
<name>A0A2M7TAB6_9ACTN</name>
<evidence type="ECO:0000313" key="2">
    <source>
        <dbReference type="EMBL" id="PIZ41896.1"/>
    </source>
</evidence>